<dbReference type="PANTHER" id="PTHR43766:SF1">
    <property type="entry name" value="TRYPTOPHAN--TRNA LIGASE, MITOCHONDRIAL"/>
    <property type="match status" value="1"/>
</dbReference>
<evidence type="ECO:0000313" key="12">
    <source>
        <dbReference type="Proteomes" id="UP000492821"/>
    </source>
</evidence>
<dbReference type="AlphaFoldDB" id="A0A7E4ZZK1"/>
<dbReference type="InterPro" id="IPR001412">
    <property type="entry name" value="aa-tRNA-synth_I_CS"/>
</dbReference>
<dbReference type="Gene3D" id="1.10.240.10">
    <property type="entry name" value="Tyrosyl-Transfer RNA Synthetase"/>
    <property type="match status" value="1"/>
</dbReference>
<evidence type="ECO:0000256" key="6">
    <source>
        <dbReference type="ARBA" id="ARBA00022840"/>
    </source>
</evidence>
<feature type="region of interest" description="Disordered" evidence="11">
    <location>
        <begin position="206"/>
        <end position="226"/>
    </location>
</feature>
<dbReference type="PANTHER" id="PTHR43766">
    <property type="entry name" value="TRYPTOPHAN--TRNA LIGASE, MITOCHONDRIAL"/>
    <property type="match status" value="1"/>
</dbReference>
<evidence type="ECO:0000256" key="7">
    <source>
        <dbReference type="ARBA" id="ARBA00022917"/>
    </source>
</evidence>
<comment type="subcellular location">
    <subcellularLocation>
        <location evidence="1">Mitochondrion</location>
    </subcellularLocation>
</comment>
<reference evidence="13" key="2">
    <citation type="submission" date="2020-10" db="UniProtKB">
        <authorList>
            <consortium name="WormBaseParasite"/>
        </authorList>
    </citation>
    <scope>IDENTIFICATION</scope>
</reference>
<dbReference type="GO" id="GO:0004830">
    <property type="term" value="F:tryptophan-tRNA ligase activity"/>
    <property type="evidence" value="ECO:0007669"/>
    <property type="project" value="UniProtKB-EC"/>
</dbReference>
<proteinExistence type="inferred from homology"/>
<dbReference type="InterPro" id="IPR014729">
    <property type="entry name" value="Rossmann-like_a/b/a_fold"/>
</dbReference>
<keyword evidence="6 10" id="KW-0067">ATP-binding</keyword>
<evidence type="ECO:0000256" key="8">
    <source>
        <dbReference type="ARBA" id="ARBA00023146"/>
    </source>
</evidence>
<evidence type="ECO:0000256" key="5">
    <source>
        <dbReference type="ARBA" id="ARBA00022741"/>
    </source>
</evidence>
<organism evidence="12 13">
    <name type="scientific">Panagrellus redivivus</name>
    <name type="common">Microworm</name>
    <dbReference type="NCBI Taxonomy" id="6233"/>
    <lineage>
        <taxon>Eukaryota</taxon>
        <taxon>Metazoa</taxon>
        <taxon>Ecdysozoa</taxon>
        <taxon>Nematoda</taxon>
        <taxon>Chromadorea</taxon>
        <taxon>Rhabditida</taxon>
        <taxon>Tylenchina</taxon>
        <taxon>Panagrolaimomorpha</taxon>
        <taxon>Panagrolaimoidea</taxon>
        <taxon>Panagrolaimidae</taxon>
        <taxon>Panagrellus</taxon>
    </lineage>
</organism>
<name>A0A7E4ZZK1_PANRE</name>
<evidence type="ECO:0000256" key="1">
    <source>
        <dbReference type="ARBA" id="ARBA00004173"/>
    </source>
</evidence>
<dbReference type="Pfam" id="PF00579">
    <property type="entry name" value="tRNA-synt_1b"/>
    <property type="match status" value="1"/>
</dbReference>
<dbReference type="InterPro" id="IPR002306">
    <property type="entry name" value="Trp-tRNA-ligase"/>
</dbReference>
<protein>
    <recommendedName>
        <fullName evidence="3">tryptophan--tRNA ligase</fullName>
        <ecNumber evidence="3">6.1.1.2</ecNumber>
    </recommendedName>
    <alternativeName>
        <fullName evidence="9">Tryptophanyl-tRNA synthetase</fullName>
    </alternativeName>
</protein>
<dbReference type="SUPFAM" id="SSF52374">
    <property type="entry name" value="Nucleotidylyl transferase"/>
    <property type="match status" value="1"/>
</dbReference>
<dbReference type="EC" id="6.1.1.2" evidence="3"/>
<evidence type="ECO:0000256" key="2">
    <source>
        <dbReference type="ARBA" id="ARBA00005594"/>
    </source>
</evidence>
<dbReference type="InterPro" id="IPR050203">
    <property type="entry name" value="Trp-tRNA_synthetase"/>
</dbReference>
<comment type="similarity">
    <text evidence="2 10">Belongs to the class-I aminoacyl-tRNA synthetase family.</text>
</comment>
<dbReference type="FunFam" id="1.10.240.10:FF:000002">
    <property type="entry name" value="Tryptophan--tRNA ligase"/>
    <property type="match status" value="1"/>
</dbReference>
<reference evidence="12" key="1">
    <citation type="journal article" date="2013" name="Genetics">
        <title>The draft genome and transcriptome of Panagrellus redivivus are shaped by the harsh demands of a free-living lifestyle.</title>
        <authorList>
            <person name="Srinivasan J."/>
            <person name="Dillman A.R."/>
            <person name="Macchietto M.G."/>
            <person name="Heikkinen L."/>
            <person name="Lakso M."/>
            <person name="Fracchia K.M."/>
            <person name="Antoshechkin I."/>
            <person name="Mortazavi A."/>
            <person name="Wong G."/>
            <person name="Sternberg P.W."/>
        </authorList>
    </citation>
    <scope>NUCLEOTIDE SEQUENCE [LARGE SCALE GENOMIC DNA]</scope>
    <source>
        <strain evidence="12">MT8872</strain>
    </source>
</reference>
<dbReference type="GO" id="GO:0070183">
    <property type="term" value="P:mitochondrial tryptophanyl-tRNA aminoacylation"/>
    <property type="evidence" value="ECO:0007669"/>
    <property type="project" value="TreeGrafter"/>
</dbReference>
<sequence length="351" mass="38873">MLRTSVSRLGRRCLSSQAPNEVFFSGIQPTGVPHIGNYFGFIKTWINHQNANPDGTKILSVVDLHAITTALPNASVMRDNIVKMTAGLLACGVDPAKTVLFQQSQVPEHAELCWILGSLQTITQLQRLPQYKDKSKKYSKGQVPLGLVSYPVLQSADVLLYKGTHVPVGEDQSQHMNLLADIAHVFNLRYGVDFFPIPKMVTSPAPRIKSLKDPNQKMSKSHPSEFSRLDIDNTNDELEAKIRRALSDTNPSITYDWETRPGVSNLISIYSAFTDKSPEEVVAESKGLDTLGFKKALIDTAIAHIAPIRTRFEQLCNDEGYIWQVLAEGSEKARAVAVDNLSQVKQVVGFK</sequence>
<dbReference type="NCBIfam" id="TIGR00233">
    <property type="entry name" value="trpS"/>
    <property type="match status" value="1"/>
</dbReference>
<keyword evidence="8 10" id="KW-0030">Aminoacyl-tRNA synthetase</keyword>
<dbReference type="PROSITE" id="PS00178">
    <property type="entry name" value="AA_TRNA_LIGASE_I"/>
    <property type="match status" value="1"/>
</dbReference>
<keyword evidence="12" id="KW-1185">Reference proteome</keyword>
<evidence type="ECO:0000256" key="4">
    <source>
        <dbReference type="ARBA" id="ARBA00022598"/>
    </source>
</evidence>
<keyword evidence="7 10" id="KW-0648">Protein biosynthesis</keyword>
<dbReference type="GO" id="GO:0005759">
    <property type="term" value="C:mitochondrial matrix"/>
    <property type="evidence" value="ECO:0007669"/>
    <property type="project" value="TreeGrafter"/>
</dbReference>
<keyword evidence="4 10" id="KW-0436">Ligase</keyword>
<dbReference type="WBParaSite" id="Pan_g5499.t1">
    <property type="protein sequence ID" value="Pan_g5499.t1"/>
    <property type="gene ID" value="Pan_g5499"/>
</dbReference>
<accession>A0A7E4ZZK1</accession>
<dbReference type="Gene3D" id="3.40.50.620">
    <property type="entry name" value="HUPs"/>
    <property type="match status" value="1"/>
</dbReference>
<dbReference type="InterPro" id="IPR002305">
    <property type="entry name" value="aa-tRNA-synth_Ic"/>
</dbReference>
<dbReference type="GO" id="GO:0005524">
    <property type="term" value="F:ATP binding"/>
    <property type="evidence" value="ECO:0007669"/>
    <property type="project" value="UniProtKB-KW"/>
</dbReference>
<evidence type="ECO:0000256" key="9">
    <source>
        <dbReference type="ARBA" id="ARBA00030268"/>
    </source>
</evidence>
<evidence type="ECO:0000256" key="10">
    <source>
        <dbReference type="RuleBase" id="RU363036"/>
    </source>
</evidence>
<dbReference type="CDD" id="cd00806">
    <property type="entry name" value="TrpRS_core"/>
    <property type="match status" value="1"/>
</dbReference>
<evidence type="ECO:0000256" key="3">
    <source>
        <dbReference type="ARBA" id="ARBA00013161"/>
    </source>
</evidence>
<evidence type="ECO:0000256" key="11">
    <source>
        <dbReference type="SAM" id="MobiDB-lite"/>
    </source>
</evidence>
<dbReference type="PRINTS" id="PR01039">
    <property type="entry name" value="TRNASYNTHTRP"/>
</dbReference>
<dbReference type="Proteomes" id="UP000492821">
    <property type="component" value="Unassembled WGS sequence"/>
</dbReference>
<evidence type="ECO:0000313" key="13">
    <source>
        <dbReference type="WBParaSite" id="Pan_g5499.t1"/>
    </source>
</evidence>
<keyword evidence="5 10" id="KW-0547">Nucleotide-binding</keyword>